<keyword evidence="3" id="KW-1185">Reference proteome</keyword>
<protein>
    <recommendedName>
        <fullName evidence="4">G-protein coupled receptors family 1 profile domain-containing protein</fullName>
    </recommendedName>
</protein>
<dbReference type="EMBL" id="BLXT01008389">
    <property type="protein sequence ID" value="GFO48442.1"/>
    <property type="molecule type" value="Genomic_DNA"/>
</dbReference>
<gene>
    <name evidence="2" type="ORF">PoB_007494700</name>
</gene>
<comment type="caution">
    <text evidence="2">The sequence shown here is derived from an EMBL/GenBank/DDBJ whole genome shotgun (WGS) entry which is preliminary data.</text>
</comment>
<name>A0AAV4DWP4_9GAST</name>
<reference evidence="2 3" key="1">
    <citation type="journal article" date="2021" name="Elife">
        <title>Chloroplast acquisition without the gene transfer in kleptoplastic sea slugs, Plakobranchus ocellatus.</title>
        <authorList>
            <person name="Maeda T."/>
            <person name="Takahashi S."/>
            <person name="Yoshida T."/>
            <person name="Shimamura S."/>
            <person name="Takaki Y."/>
            <person name="Nagai Y."/>
            <person name="Toyoda A."/>
            <person name="Suzuki Y."/>
            <person name="Arimoto A."/>
            <person name="Ishii H."/>
            <person name="Satoh N."/>
            <person name="Nishiyama T."/>
            <person name="Hasebe M."/>
            <person name="Maruyama T."/>
            <person name="Minagawa J."/>
            <person name="Obokata J."/>
            <person name="Shigenobu S."/>
        </authorList>
    </citation>
    <scope>NUCLEOTIDE SEQUENCE [LARGE SCALE GENOMIC DNA]</scope>
</reference>
<dbReference type="AlphaFoldDB" id="A0AAV4DWP4"/>
<keyword evidence="1" id="KW-0472">Membrane</keyword>
<organism evidence="2 3">
    <name type="scientific">Plakobranchus ocellatus</name>
    <dbReference type="NCBI Taxonomy" id="259542"/>
    <lineage>
        <taxon>Eukaryota</taxon>
        <taxon>Metazoa</taxon>
        <taxon>Spiralia</taxon>
        <taxon>Lophotrochozoa</taxon>
        <taxon>Mollusca</taxon>
        <taxon>Gastropoda</taxon>
        <taxon>Heterobranchia</taxon>
        <taxon>Euthyneura</taxon>
        <taxon>Panpulmonata</taxon>
        <taxon>Sacoglossa</taxon>
        <taxon>Placobranchoidea</taxon>
        <taxon>Plakobranchidae</taxon>
        <taxon>Plakobranchus</taxon>
    </lineage>
</organism>
<accession>A0AAV4DWP4</accession>
<evidence type="ECO:0000256" key="1">
    <source>
        <dbReference type="SAM" id="Phobius"/>
    </source>
</evidence>
<dbReference type="Proteomes" id="UP000735302">
    <property type="component" value="Unassembled WGS sequence"/>
</dbReference>
<sequence length="112" mass="12792">MSAQAPYENASTSTAADFTDSVTAEVVTPLVDYIVYYFMRLFSGPFLTAVIAVIGIFTNTINIIVYYKMGLQDDNKHQLFLPRHIRFVLCRVSLTDNDHGQFDRQTSIRCWD</sequence>
<proteinExistence type="predicted"/>
<keyword evidence="1" id="KW-1133">Transmembrane helix</keyword>
<evidence type="ECO:0000313" key="3">
    <source>
        <dbReference type="Proteomes" id="UP000735302"/>
    </source>
</evidence>
<evidence type="ECO:0008006" key="4">
    <source>
        <dbReference type="Google" id="ProtNLM"/>
    </source>
</evidence>
<evidence type="ECO:0000313" key="2">
    <source>
        <dbReference type="EMBL" id="GFO48442.1"/>
    </source>
</evidence>
<feature type="transmembrane region" description="Helical" evidence="1">
    <location>
        <begin position="46"/>
        <end position="67"/>
    </location>
</feature>
<keyword evidence="1" id="KW-0812">Transmembrane</keyword>